<sequence length="132" mass="13346">MARESGGLQSAERLLAPAVAETLESLELQPEDAAVSKLAERYAREIDGASAAAAQAEKVLREVGEDPDTAELVAALKAKLGARSAMESLGPKLLAALDALGASPKARAARGKGGASRGTASKLAALRANRAG</sequence>
<evidence type="ECO:0000313" key="3">
    <source>
        <dbReference type="EMBL" id="PRX48673.1"/>
    </source>
</evidence>
<proteinExistence type="predicted"/>
<dbReference type="EMBL" id="PVNH01000004">
    <property type="protein sequence ID" value="PRX48673.1"/>
    <property type="molecule type" value="Genomic_DNA"/>
</dbReference>
<protein>
    <recommendedName>
        <fullName evidence="2">Terminase small subunit actinomycetes phage-type domain-containing protein</fullName>
    </recommendedName>
</protein>
<evidence type="ECO:0000313" key="4">
    <source>
        <dbReference type="Proteomes" id="UP000238362"/>
    </source>
</evidence>
<evidence type="ECO:0000256" key="1">
    <source>
        <dbReference type="SAM" id="MobiDB-lite"/>
    </source>
</evidence>
<keyword evidence="4" id="KW-1185">Reference proteome</keyword>
<gene>
    <name evidence="3" type="ORF">B0I33_104491</name>
</gene>
<dbReference type="Pfam" id="PF23931">
    <property type="entry name" value="Terminase_6"/>
    <property type="match status" value="1"/>
</dbReference>
<feature type="region of interest" description="Disordered" evidence="1">
    <location>
        <begin position="106"/>
        <end position="132"/>
    </location>
</feature>
<accession>A0A2T0LXB8</accession>
<feature type="domain" description="Terminase small subunit actinomycetes phage-type" evidence="2">
    <location>
        <begin position="28"/>
        <end position="131"/>
    </location>
</feature>
<dbReference type="InterPro" id="IPR057630">
    <property type="entry name" value="Terminase_6"/>
</dbReference>
<dbReference type="RefSeq" id="WP_106178719.1">
    <property type="nucleotide sequence ID" value="NZ_PVNH01000004.1"/>
</dbReference>
<evidence type="ECO:0000259" key="2">
    <source>
        <dbReference type="Pfam" id="PF23931"/>
    </source>
</evidence>
<comment type="caution">
    <text evidence="3">The sequence shown here is derived from an EMBL/GenBank/DDBJ whole genome shotgun (WGS) entry which is preliminary data.</text>
</comment>
<name>A0A2T0LXB8_9PSEU</name>
<dbReference type="AlphaFoldDB" id="A0A2T0LXB8"/>
<reference evidence="3 4" key="1">
    <citation type="submission" date="2018-03" db="EMBL/GenBank/DDBJ databases">
        <title>Genomic Encyclopedia of Type Strains, Phase III (KMG-III): the genomes of soil and plant-associated and newly described type strains.</title>
        <authorList>
            <person name="Whitman W."/>
        </authorList>
    </citation>
    <scope>NUCLEOTIDE SEQUENCE [LARGE SCALE GENOMIC DNA]</scope>
    <source>
        <strain evidence="3 4">CGMCC 4.7125</strain>
    </source>
</reference>
<dbReference type="Proteomes" id="UP000238362">
    <property type="component" value="Unassembled WGS sequence"/>
</dbReference>
<organism evidence="3 4">
    <name type="scientific">Prauserella shujinwangii</name>
    <dbReference type="NCBI Taxonomy" id="1453103"/>
    <lineage>
        <taxon>Bacteria</taxon>
        <taxon>Bacillati</taxon>
        <taxon>Actinomycetota</taxon>
        <taxon>Actinomycetes</taxon>
        <taxon>Pseudonocardiales</taxon>
        <taxon>Pseudonocardiaceae</taxon>
        <taxon>Prauserella</taxon>
    </lineage>
</organism>